<comment type="caution">
    <text evidence="1">The sequence shown here is derived from an EMBL/GenBank/DDBJ whole genome shotgun (WGS) entry which is preliminary data.</text>
</comment>
<sequence length="282" mass="32419">MNLKVISGADSNISVKHSSTSSSFNNDKPIISNLSEQIIQWPTNNEKTEIESHFRNNGFPRVTGIIDGSHIRIDKPEIDLDSYLNRKKRLFDTGKQLMKMFENCIQHCFGVLKQKFRQLYHIKLRKIPDIVDFIRACCVLHNLAICDNFDEGNVCVNEIFANVGNYIEEAKEEVIHDRESIEYRDFLSHTVADESQVLLDVIDTNDTDTSMPDQFLPKNSDRSISVEPMEIQDKEKCGSKVNRSTELINALDTSVADNYIHNRKFKKEYQTKKKRCFGCSSS</sequence>
<accession>A0ACB9SLI5</accession>
<protein>
    <submittedName>
        <fullName evidence="1">Uncharacterized protein</fullName>
    </submittedName>
</protein>
<dbReference type="EMBL" id="CM043023">
    <property type="protein sequence ID" value="KAI4455550.1"/>
    <property type="molecule type" value="Genomic_DNA"/>
</dbReference>
<evidence type="ECO:0000313" key="2">
    <source>
        <dbReference type="Proteomes" id="UP001056778"/>
    </source>
</evidence>
<keyword evidence="2" id="KW-1185">Reference proteome</keyword>
<name>A0ACB9SLI5_HOLOL</name>
<proteinExistence type="predicted"/>
<dbReference type="Proteomes" id="UP001056778">
    <property type="component" value="Chromosome 9"/>
</dbReference>
<evidence type="ECO:0000313" key="1">
    <source>
        <dbReference type="EMBL" id="KAI4455550.1"/>
    </source>
</evidence>
<reference evidence="1" key="1">
    <citation type="submission" date="2022-04" db="EMBL/GenBank/DDBJ databases">
        <title>Chromosome-scale genome assembly of Holotrichia oblita Faldermann.</title>
        <authorList>
            <person name="Rongchong L."/>
        </authorList>
    </citation>
    <scope>NUCLEOTIDE SEQUENCE</scope>
    <source>
        <strain evidence="1">81SQS9</strain>
    </source>
</reference>
<gene>
    <name evidence="1" type="ORF">MML48_9g00007557</name>
</gene>
<organism evidence="1 2">
    <name type="scientific">Holotrichia oblita</name>
    <name type="common">Chafer beetle</name>
    <dbReference type="NCBI Taxonomy" id="644536"/>
    <lineage>
        <taxon>Eukaryota</taxon>
        <taxon>Metazoa</taxon>
        <taxon>Ecdysozoa</taxon>
        <taxon>Arthropoda</taxon>
        <taxon>Hexapoda</taxon>
        <taxon>Insecta</taxon>
        <taxon>Pterygota</taxon>
        <taxon>Neoptera</taxon>
        <taxon>Endopterygota</taxon>
        <taxon>Coleoptera</taxon>
        <taxon>Polyphaga</taxon>
        <taxon>Scarabaeiformia</taxon>
        <taxon>Scarabaeidae</taxon>
        <taxon>Melolonthinae</taxon>
        <taxon>Holotrichia</taxon>
    </lineage>
</organism>